<gene>
    <name evidence="2" type="ORF">M9Y10_005310</name>
</gene>
<dbReference type="Proteomes" id="UP001470230">
    <property type="component" value="Unassembled WGS sequence"/>
</dbReference>
<reference evidence="2 3" key="1">
    <citation type="submission" date="2024-04" db="EMBL/GenBank/DDBJ databases">
        <title>Tritrichomonas musculus Genome.</title>
        <authorList>
            <person name="Alves-Ferreira E."/>
            <person name="Grigg M."/>
            <person name="Lorenzi H."/>
            <person name="Galac M."/>
        </authorList>
    </citation>
    <scope>NUCLEOTIDE SEQUENCE [LARGE SCALE GENOMIC DNA]</scope>
    <source>
        <strain evidence="2 3">EAF2021</strain>
    </source>
</reference>
<dbReference type="EMBL" id="JAPFFF010000011">
    <property type="protein sequence ID" value="KAK8878530.1"/>
    <property type="molecule type" value="Genomic_DNA"/>
</dbReference>
<sequence>MESQVHHTNEQVYKNMQHALVEAIHDLGQNSPYNDQSVRMRELFSRCENVSIEVNGVIDAGPHRFSIFNSALCGRRSAAELFERIEDSNRQGAWWRLKLPYEKALEFALEQKSFKTMKQRNRQKVETNDGKVLQFKPQSHITWNKTAVLETIEKIKLFSMQTARLRNENKELEEKSAQLTDEISQLKQSCSTEVMKMMEAYFAAQEQVKILRDQIIEAQTHLKALNDQTIEIQE</sequence>
<accession>A0ABR2JN09</accession>
<evidence type="ECO:0000256" key="1">
    <source>
        <dbReference type="SAM" id="Coils"/>
    </source>
</evidence>
<evidence type="ECO:0000313" key="3">
    <source>
        <dbReference type="Proteomes" id="UP001470230"/>
    </source>
</evidence>
<name>A0ABR2JN09_9EUKA</name>
<feature type="coiled-coil region" evidence="1">
    <location>
        <begin position="155"/>
        <end position="228"/>
    </location>
</feature>
<keyword evidence="1" id="KW-0175">Coiled coil</keyword>
<protein>
    <submittedName>
        <fullName evidence="2">Uncharacterized protein</fullName>
    </submittedName>
</protein>
<keyword evidence="3" id="KW-1185">Reference proteome</keyword>
<proteinExistence type="predicted"/>
<organism evidence="2 3">
    <name type="scientific">Tritrichomonas musculus</name>
    <dbReference type="NCBI Taxonomy" id="1915356"/>
    <lineage>
        <taxon>Eukaryota</taxon>
        <taxon>Metamonada</taxon>
        <taxon>Parabasalia</taxon>
        <taxon>Tritrichomonadida</taxon>
        <taxon>Tritrichomonadidae</taxon>
        <taxon>Tritrichomonas</taxon>
    </lineage>
</organism>
<evidence type="ECO:0000313" key="2">
    <source>
        <dbReference type="EMBL" id="KAK8878530.1"/>
    </source>
</evidence>
<comment type="caution">
    <text evidence="2">The sequence shown here is derived from an EMBL/GenBank/DDBJ whole genome shotgun (WGS) entry which is preliminary data.</text>
</comment>